<dbReference type="EMBL" id="JBHMDG010000001">
    <property type="protein sequence ID" value="MFB9311557.1"/>
    <property type="molecule type" value="Genomic_DNA"/>
</dbReference>
<evidence type="ECO:0000259" key="1">
    <source>
        <dbReference type="Pfam" id="PF13577"/>
    </source>
</evidence>
<organism evidence="2 3">
    <name type="scientific">Nocardioides plantarum</name>
    <dbReference type="NCBI Taxonomy" id="29299"/>
    <lineage>
        <taxon>Bacteria</taxon>
        <taxon>Bacillati</taxon>
        <taxon>Actinomycetota</taxon>
        <taxon>Actinomycetes</taxon>
        <taxon>Propionibacteriales</taxon>
        <taxon>Nocardioidaceae</taxon>
        <taxon>Nocardioides</taxon>
    </lineage>
</organism>
<dbReference type="Pfam" id="PF13577">
    <property type="entry name" value="SnoaL_4"/>
    <property type="match status" value="1"/>
</dbReference>
<dbReference type="Gene3D" id="3.10.450.50">
    <property type="match status" value="1"/>
</dbReference>
<comment type="caution">
    <text evidence="2">The sequence shown here is derived from an EMBL/GenBank/DDBJ whole genome shotgun (WGS) entry which is preliminary data.</text>
</comment>
<gene>
    <name evidence="2" type="ORF">ACFFRI_00760</name>
</gene>
<dbReference type="SUPFAM" id="SSF54427">
    <property type="entry name" value="NTF2-like"/>
    <property type="match status" value="1"/>
</dbReference>
<protein>
    <submittedName>
        <fullName evidence="2">Nuclear transport factor 2 family protein</fullName>
    </submittedName>
</protein>
<reference evidence="2 3" key="1">
    <citation type="submission" date="2024-09" db="EMBL/GenBank/DDBJ databases">
        <authorList>
            <person name="Sun Q."/>
            <person name="Mori K."/>
        </authorList>
    </citation>
    <scope>NUCLEOTIDE SEQUENCE [LARGE SCALE GENOMIC DNA]</scope>
    <source>
        <strain evidence="2 3">JCM 9626</strain>
    </source>
</reference>
<feature type="domain" description="SnoaL-like" evidence="1">
    <location>
        <begin position="4"/>
        <end position="132"/>
    </location>
</feature>
<name>A0ABV5K479_9ACTN</name>
<evidence type="ECO:0000313" key="3">
    <source>
        <dbReference type="Proteomes" id="UP001589750"/>
    </source>
</evidence>
<proteinExistence type="predicted"/>
<dbReference type="InterPro" id="IPR037401">
    <property type="entry name" value="SnoaL-like"/>
</dbReference>
<dbReference type="RefSeq" id="WP_140008628.1">
    <property type="nucleotide sequence ID" value="NZ_JBHMDG010000001.1"/>
</dbReference>
<sequence>MDLQEISDRMEITEVITRYTRAIDSGDWDKLDTVFTDDAQIDYTESGGINAPYAEVKPWLAEMLPAFFPQRMHTIGQVEITFDGADEAAVCAYFDNPMPLDDGHGGTRIVEVGGMYHHDVVRTPYGWRSRRLHEQVVWKRGL</sequence>
<dbReference type="Proteomes" id="UP001589750">
    <property type="component" value="Unassembled WGS sequence"/>
</dbReference>
<keyword evidence="3" id="KW-1185">Reference proteome</keyword>
<dbReference type="CDD" id="cd00531">
    <property type="entry name" value="NTF2_like"/>
    <property type="match status" value="1"/>
</dbReference>
<evidence type="ECO:0000313" key="2">
    <source>
        <dbReference type="EMBL" id="MFB9311557.1"/>
    </source>
</evidence>
<dbReference type="InterPro" id="IPR032710">
    <property type="entry name" value="NTF2-like_dom_sf"/>
</dbReference>
<accession>A0ABV5K479</accession>